<feature type="binding site" evidence="10">
    <location>
        <position position="157"/>
    </location>
    <ligand>
        <name>substrate</name>
    </ligand>
</feature>
<accession>A0AAU7PKT8</accession>
<evidence type="ECO:0000256" key="1">
    <source>
        <dbReference type="ARBA" id="ARBA00001936"/>
    </source>
</evidence>
<evidence type="ECO:0000256" key="9">
    <source>
        <dbReference type="ARBA" id="ARBA00023295"/>
    </source>
</evidence>
<keyword evidence="7 11" id="KW-0464">Manganese</keyword>
<keyword evidence="4 11" id="KW-0479">Metal-binding</keyword>
<dbReference type="EMBL" id="CP157940">
    <property type="protein sequence ID" value="XBS52855.1"/>
    <property type="molecule type" value="Genomic_DNA"/>
</dbReference>
<evidence type="ECO:0000256" key="8">
    <source>
        <dbReference type="ARBA" id="ARBA00023277"/>
    </source>
</evidence>
<protein>
    <submittedName>
        <fullName evidence="15">Alpha-glucosidase/alpha-galactosidase</fullName>
    </submittedName>
</protein>
<evidence type="ECO:0000256" key="4">
    <source>
        <dbReference type="ARBA" id="ARBA00022723"/>
    </source>
</evidence>
<keyword evidence="5 13" id="KW-0378">Hydrolase</keyword>
<keyword evidence="8" id="KW-0119">Carbohydrate metabolism</keyword>
<dbReference type="Pfam" id="PF02056">
    <property type="entry name" value="Glyco_hydro_4"/>
    <property type="match status" value="1"/>
</dbReference>
<keyword evidence="6 13" id="KW-0520">NAD</keyword>
<dbReference type="Pfam" id="PF11975">
    <property type="entry name" value="Glyco_hydro_4C"/>
    <property type="match status" value="1"/>
</dbReference>
<evidence type="ECO:0000256" key="11">
    <source>
        <dbReference type="PIRSR" id="PIRSR601088-3"/>
    </source>
</evidence>
<feature type="binding site" evidence="11">
    <location>
        <position position="179"/>
    </location>
    <ligand>
        <name>Mn(2+)</name>
        <dbReference type="ChEBI" id="CHEBI:29035"/>
    </ligand>
</feature>
<feature type="domain" description="Glycosyl hydrolase family 4 C-terminal" evidence="14">
    <location>
        <begin position="211"/>
        <end position="436"/>
    </location>
</feature>
<evidence type="ECO:0000256" key="7">
    <source>
        <dbReference type="ARBA" id="ARBA00023211"/>
    </source>
</evidence>
<dbReference type="SUPFAM" id="SSF51735">
    <property type="entry name" value="NAD(P)-binding Rossmann-fold domains"/>
    <property type="match status" value="1"/>
</dbReference>
<keyword evidence="11" id="KW-0408">Iron</keyword>
<dbReference type="PANTHER" id="PTHR32092:SF2">
    <property type="entry name" value="ALPHA-GALACTURONIDASE"/>
    <property type="match status" value="1"/>
</dbReference>
<feature type="binding site" evidence="11">
    <location>
        <position position="216"/>
    </location>
    <ligand>
        <name>Mn(2+)</name>
        <dbReference type="ChEBI" id="CHEBI:29035"/>
    </ligand>
</feature>
<reference evidence="15" key="1">
    <citation type="submission" date="2024-06" db="EMBL/GenBank/DDBJ databases">
        <title>Lacrimispora cavernae sp. nov., a novel anaerobe isolated from bat guano pile inside a cave.</title>
        <authorList>
            <person name="Miller S.L."/>
            <person name="Lu N."/>
            <person name="King J."/>
            <person name="Sankaranarayanan K."/>
            <person name="Lawson P.A."/>
        </authorList>
    </citation>
    <scope>NUCLEOTIDE SEQUENCE</scope>
    <source>
        <strain evidence="15">BS-2</strain>
    </source>
</reference>
<dbReference type="InterPro" id="IPR015955">
    <property type="entry name" value="Lactate_DH/Glyco_Ohase_4_C"/>
</dbReference>
<dbReference type="InterPro" id="IPR053715">
    <property type="entry name" value="GH4_Enzyme_sf"/>
</dbReference>
<dbReference type="AlphaFoldDB" id="A0AAU7PKT8"/>
<comment type="cofactor">
    <cofactor evidence="1">
        <name>Mn(2+)</name>
        <dbReference type="ChEBI" id="CHEBI:29035"/>
    </cofactor>
</comment>
<gene>
    <name evidence="15" type="ORF">ABFV83_13570</name>
</gene>
<name>A0AAU7PKT8_9FIRM</name>
<comment type="similarity">
    <text evidence="2 13">Belongs to the glycosyl hydrolase 4 family.</text>
</comment>
<evidence type="ECO:0000259" key="14">
    <source>
        <dbReference type="Pfam" id="PF11975"/>
    </source>
</evidence>
<dbReference type="GO" id="GO:0004553">
    <property type="term" value="F:hydrolase activity, hydrolyzing O-glycosyl compounds"/>
    <property type="evidence" value="ECO:0007669"/>
    <property type="project" value="InterPro"/>
</dbReference>
<feature type="site" description="Increases basicity of active site Tyr" evidence="12">
    <location>
        <position position="119"/>
    </location>
</feature>
<dbReference type="RefSeq" id="WP_349944560.1">
    <property type="nucleotide sequence ID" value="NZ_CP157940.1"/>
</dbReference>
<evidence type="ECO:0000256" key="2">
    <source>
        <dbReference type="ARBA" id="ARBA00010141"/>
    </source>
</evidence>
<dbReference type="GO" id="GO:0016616">
    <property type="term" value="F:oxidoreductase activity, acting on the CH-OH group of donors, NAD or NADP as acceptor"/>
    <property type="evidence" value="ECO:0007669"/>
    <property type="project" value="InterPro"/>
</dbReference>
<evidence type="ECO:0000256" key="10">
    <source>
        <dbReference type="PIRSR" id="PIRSR601088-2"/>
    </source>
</evidence>
<keyword evidence="9 13" id="KW-0326">Glycosidase</keyword>
<keyword evidence="11" id="KW-0170">Cobalt</keyword>
<comment type="subunit">
    <text evidence="3">Homotetramer.</text>
</comment>
<evidence type="ECO:0000313" key="15">
    <source>
        <dbReference type="EMBL" id="XBS52855.1"/>
    </source>
</evidence>
<organism evidence="15">
    <name type="scientific">Lacrimispora sp. BS-2</name>
    <dbReference type="NCBI Taxonomy" id="3151850"/>
    <lineage>
        <taxon>Bacteria</taxon>
        <taxon>Bacillati</taxon>
        <taxon>Bacillota</taxon>
        <taxon>Clostridia</taxon>
        <taxon>Lachnospirales</taxon>
        <taxon>Lachnospiraceae</taxon>
        <taxon>Lacrimispora</taxon>
    </lineage>
</organism>
<evidence type="ECO:0000256" key="13">
    <source>
        <dbReference type="RuleBase" id="RU361152"/>
    </source>
</evidence>
<dbReference type="SUPFAM" id="SSF56327">
    <property type="entry name" value="LDH C-terminal domain-like"/>
    <property type="match status" value="1"/>
</dbReference>
<dbReference type="PANTHER" id="PTHR32092">
    <property type="entry name" value="6-PHOSPHO-BETA-GLUCOSIDASE-RELATED"/>
    <property type="match status" value="1"/>
</dbReference>
<dbReference type="InterPro" id="IPR036291">
    <property type="entry name" value="NAD(P)-bd_dom_sf"/>
</dbReference>
<evidence type="ECO:0000256" key="12">
    <source>
        <dbReference type="PIRSR" id="PIRSR601088-4"/>
    </source>
</evidence>
<dbReference type="InterPro" id="IPR001088">
    <property type="entry name" value="Glyco_hydro_4"/>
</dbReference>
<keyword evidence="11" id="KW-0533">Nickel</keyword>
<comment type="cofactor">
    <cofactor evidence="13">
        <name>NAD(+)</name>
        <dbReference type="ChEBI" id="CHEBI:57540"/>
    </cofactor>
    <text evidence="13">Binds 1 NAD(+) per subunit.</text>
</comment>
<evidence type="ECO:0000256" key="6">
    <source>
        <dbReference type="ARBA" id="ARBA00023027"/>
    </source>
</evidence>
<dbReference type="Gene3D" id="3.90.1820.10">
    <property type="entry name" value="AglA-like glucosidase"/>
    <property type="match status" value="1"/>
</dbReference>
<evidence type="ECO:0000256" key="5">
    <source>
        <dbReference type="ARBA" id="ARBA00022801"/>
    </source>
</evidence>
<evidence type="ECO:0000256" key="3">
    <source>
        <dbReference type="ARBA" id="ARBA00011881"/>
    </source>
</evidence>
<dbReference type="PRINTS" id="PR00732">
    <property type="entry name" value="GLHYDRLASE4"/>
</dbReference>
<dbReference type="GO" id="GO:0005975">
    <property type="term" value="P:carbohydrate metabolic process"/>
    <property type="evidence" value="ECO:0007669"/>
    <property type="project" value="InterPro"/>
</dbReference>
<proteinExistence type="inferred from homology"/>
<dbReference type="InterPro" id="IPR022616">
    <property type="entry name" value="Glyco_hydro_4_C"/>
</dbReference>
<sequence>MKYADNKVSDINIAYIGGGSRGWAWTFMTDLSMDDSLSGTISLYDIDKSAAKNNEIIGNKLTNREDTTGKWNYVIAVSLKEALTGCDFAVISILPGTFDEMDSDVHLPERLGIYQSVGDTAGPGGMVRALRTIPMFVTIAEAVKEYSPNAWIINYTNPMSLCIKTLYHVFPRIKAFGCCHEVFGTQKVLKGICEETFGFENIDRRDINVNVLGINHFTWFDQASYKGIDLFPVYRDYIDAHYREGYNEPDKNWANNSFECAHRVKFDLFRRYGLIAAAGDRHLAEFMPGSDYLKDPETVKSWKFGLTTVAWRKEDLKNRLAKSLHLAGGEEEIELKASGEEGILLIKALCGLEKTVSNVNIPNSFLQIPNLPAEAVVETNALFSRDSIKPVAAGSIPENVLELIKPHVANHQLILEAALTYDRAMVYEAFLNDPLVKGRAGEEEIKKLADDMIENTLAYLPKSWK</sequence>
<dbReference type="GO" id="GO:0046872">
    <property type="term" value="F:metal ion binding"/>
    <property type="evidence" value="ECO:0007669"/>
    <property type="project" value="UniProtKB-KW"/>
</dbReference>